<reference evidence="3" key="1">
    <citation type="submission" date="2020-09" db="EMBL/GenBank/DDBJ databases">
        <title>A novel bacterium of genus Paenibacillus, isolated from South China Sea.</title>
        <authorList>
            <person name="Huang H."/>
            <person name="Mo K."/>
            <person name="Hu Y."/>
        </authorList>
    </citation>
    <scope>NUCLEOTIDE SEQUENCE</scope>
    <source>
        <strain evidence="3">IB182363</strain>
    </source>
</reference>
<keyword evidence="1" id="KW-0812">Transmembrane</keyword>
<proteinExistence type="predicted"/>
<feature type="chain" id="PRO_5039402602" description="Cobalamin biosynthesis protein CbiN" evidence="2">
    <location>
        <begin position="19"/>
        <end position="174"/>
    </location>
</feature>
<name>A0A927CA35_9BACL</name>
<feature type="transmembrane region" description="Helical" evidence="1">
    <location>
        <begin position="147"/>
        <end position="167"/>
    </location>
</feature>
<dbReference type="Gene3D" id="2.40.50.120">
    <property type="match status" value="1"/>
</dbReference>
<dbReference type="AlphaFoldDB" id="A0A927CA35"/>
<gene>
    <name evidence="3" type="ORF">IDH45_09015</name>
</gene>
<accession>A0A927CA35</accession>
<dbReference type="RefSeq" id="WP_190926711.1">
    <property type="nucleotide sequence ID" value="NZ_JACXJA010000008.1"/>
</dbReference>
<keyword evidence="2" id="KW-0732">Signal</keyword>
<dbReference type="Proteomes" id="UP000639396">
    <property type="component" value="Unassembled WGS sequence"/>
</dbReference>
<organism evidence="3 4">
    <name type="scientific">Paenibacillus oceani</name>
    <dbReference type="NCBI Taxonomy" id="2772510"/>
    <lineage>
        <taxon>Bacteria</taxon>
        <taxon>Bacillati</taxon>
        <taxon>Bacillota</taxon>
        <taxon>Bacilli</taxon>
        <taxon>Bacillales</taxon>
        <taxon>Paenibacillaceae</taxon>
        <taxon>Paenibacillus</taxon>
    </lineage>
</organism>
<keyword evidence="1" id="KW-0472">Membrane</keyword>
<protein>
    <recommendedName>
        <fullName evidence="5">Cobalamin biosynthesis protein CbiN</fullName>
    </recommendedName>
</protein>
<evidence type="ECO:0000313" key="3">
    <source>
        <dbReference type="EMBL" id="MBD2862120.1"/>
    </source>
</evidence>
<evidence type="ECO:0000256" key="2">
    <source>
        <dbReference type="SAM" id="SignalP"/>
    </source>
</evidence>
<keyword evidence="1" id="KW-1133">Transmembrane helix</keyword>
<dbReference type="EMBL" id="JACXJA010000008">
    <property type="protein sequence ID" value="MBD2862120.1"/>
    <property type="molecule type" value="Genomic_DNA"/>
</dbReference>
<dbReference type="SUPFAM" id="SSF50242">
    <property type="entry name" value="TIMP-like"/>
    <property type="match status" value="1"/>
</dbReference>
<evidence type="ECO:0000313" key="4">
    <source>
        <dbReference type="Proteomes" id="UP000639396"/>
    </source>
</evidence>
<dbReference type="InterPro" id="IPR008993">
    <property type="entry name" value="TIMP-like_OB-fold"/>
</dbReference>
<evidence type="ECO:0000256" key="1">
    <source>
        <dbReference type="SAM" id="Phobius"/>
    </source>
</evidence>
<evidence type="ECO:0008006" key="5">
    <source>
        <dbReference type="Google" id="ProtNLM"/>
    </source>
</evidence>
<comment type="caution">
    <text evidence="3">The sequence shown here is derived from an EMBL/GenBank/DDBJ whole genome shotgun (WGS) entry which is preliminary data.</text>
</comment>
<feature type="signal peptide" evidence="2">
    <location>
        <begin position="1"/>
        <end position="18"/>
    </location>
</feature>
<sequence>MKKLILAVWIAMFGMWSAVPEAQALSCAPPRPVNEEMDTSSVVFKGTVIEIRQGGLTVFQVDRAWKGVDGPRVQIYDNGWDPYTKGADYLVFGGQREGQLRTNLCGRTGPWDPARDEAMKGAGIQPAVFQTEQAPVSGTPAEQAGRYTGVLVWTGILLVAISGIVLYRNKKKTT</sequence>
<keyword evidence="4" id="KW-1185">Reference proteome</keyword>